<dbReference type="PANTHER" id="PTHR22916:SF3">
    <property type="entry name" value="UDP-GLCNAC:BETAGAL BETA-1,3-N-ACETYLGLUCOSAMINYLTRANSFERASE-LIKE PROTEIN 1"/>
    <property type="match status" value="1"/>
</dbReference>
<organism evidence="2 3">
    <name type="scientific">Salinimicrobium catena</name>
    <dbReference type="NCBI Taxonomy" id="390640"/>
    <lineage>
        <taxon>Bacteria</taxon>
        <taxon>Pseudomonadati</taxon>
        <taxon>Bacteroidota</taxon>
        <taxon>Flavobacteriia</taxon>
        <taxon>Flavobacteriales</taxon>
        <taxon>Flavobacteriaceae</taxon>
        <taxon>Salinimicrobium</taxon>
    </lineage>
</organism>
<dbReference type="InterPro" id="IPR029044">
    <property type="entry name" value="Nucleotide-diphossugar_trans"/>
</dbReference>
<dbReference type="STRING" id="390640.SAMN04488034_101421"/>
<dbReference type="PANTHER" id="PTHR22916">
    <property type="entry name" value="GLYCOSYLTRANSFERASE"/>
    <property type="match status" value="1"/>
</dbReference>
<dbReference type="EMBL" id="FNUG01000001">
    <property type="protein sequence ID" value="SEE39169.1"/>
    <property type="molecule type" value="Genomic_DNA"/>
</dbReference>
<proteinExistence type="predicted"/>
<dbReference type="Gene3D" id="3.90.550.10">
    <property type="entry name" value="Spore Coat Polysaccharide Biosynthesis Protein SpsA, Chain A"/>
    <property type="match status" value="1"/>
</dbReference>
<feature type="domain" description="Glycosyltransferase 2-like" evidence="1">
    <location>
        <begin position="22"/>
        <end position="145"/>
    </location>
</feature>
<dbReference type="RefSeq" id="WP_245693356.1">
    <property type="nucleotide sequence ID" value="NZ_FNGG01000001.1"/>
</dbReference>
<dbReference type="InterPro" id="IPR001173">
    <property type="entry name" value="Glyco_trans_2-like"/>
</dbReference>
<evidence type="ECO:0000313" key="3">
    <source>
        <dbReference type="Proteomes" id="UP000199448"/>
    </source>
</evidence>
<protein>
    <recommendedName>
        <fullName evidence="1">Glycosyltransferase 2-like domain-containing protein</fullName>
    </recommendedName>
</protein>
<name>A0A1H5IG35_9FLAO</name>
<dbReference type="AlphaFoldDB" id="A0A1H5IG35"/>
<evidence type="ECO:0000259" key="1">
    <source>
        <dbReference type="Pfam" id="PF00535"/>
    </source>
</evidence>
<dbReference type="Pfam" id="PF00535">
    <property type="entry name" value="Glycos_transf_2"/>
    <property type="match status" value="1"/>
</dbReference>
<dbReference type="SUPFAM" id="SSF53448">
    <property type="entry name" value="Nucleotide-diphospho-sugar transferases"/>
    <property type="match status" value="1"/>
</dbReference>
<evidence type="ECO:0000313" key="2">
    <source>
        <dbReference type="EMBL" id="SEE39169.1"/>
    </source>
</evidence>
<accession>A0A1H5IG35</accession>
<dbReference type="GO" id="GO:0016758">
    <property type="term" value="F:hexosyltransferase activity"/>
    <property type="evidence" value="ECO:0007669"/>
    <property type="project" value="UniProtKB-ARBA"/>
</dbReference>
<reference evidence="2 3" key="1">
    <citation type="submission" date="2016-10" db="EMBL/GenBank/DDBJ databases">
        <authorList>
            <person name="de Groot N.N."/>
        </authorList>
    </citation>
    <scope>NUCLEOTIDE SEQUENCE [LARGE SCALE GENOMIC DNA]</scope>
    <source>
        <strain evidence="2 3">DSM 23553</strain>
    </source>
</reference>
<gene>
    <name evidence="2" type="ORF">SAMN04488034_101421</name>
</gene>
<sequence>MGKTKIDYPPLEDLMKKSPFVSIVMPAHDAEAFIAESISSIQQQTHENWELLVIDDASHDQTAKIVEDLMAEDDRIKLHSLPANQGAGFARNIGIKASKGDYISFLDADDLWKPHKLKTQLDFMAREKVYVCYSSYELMDEDGKSLVKKIEALEELPFSKLLKANYVGNLTGIYDASHLGKIFCPLIRKRQDWGLWLLAVKKAGGARGITEPLATYRVRKHSISANKWEMLGYNYKVYRKVLGFSALKSGFWMLLFLWEQFMVKSRRKVDLK</sequence>
<dbReference type="CDD" id="cd00761">
    <property type="entry name" value="Glyco_tranf_GTA_type"/>
    <property type="match status" value="1"/>
</dbReference>
<dbReference type="Proteomes" id="UP000199448">
    <property type="component" value="Unassembled WGS sequence"/>
</dbReference>
<keyword evidence="3" id="KW-1185">Reference proteome</keyword>